<dbReference type="PANTHER" id="PTHR47963">
    <property type="entry name" value="DEAD-BOX ATP-DEPENDENT RNA HELICASE 47, MITOCHONDRIAL"/>
    <property type="match status" value="1"/>
</dbReference>
<dbReference type="GO" id="GO:0003724">
    <property type="term" value="F:RNA helicase activity"/>
    <property type="evidence" value="ECO:0007669"/>
    <property type="project" value="TreeGrafter"/>
</dbReference>
<comment type="similarity">
    <text evidence="1">In the N-terminal section; belongs to the CRISPR-associated nuclease Cas3-HD family.</text>
</comment>
<keyword evidence="8" id="KW-0067">ATP-binding</keyword>
<keyword evidence="3" id="KW-0540">Nuclease</keyword>
<dbReference type="InterPro" id="IPR038257">
    <property type="entry name" value="CRISPR-assoc_Cas3_HD_sf"/>
</dbReference>
<dbReference type="InterPro" id="IPR006474">
    <property type="entry name" value="Helicase_Cas3_CRISPR-ass_core"/>
</dbReference>
<dbReference type="Proteomes" id="UP000238176">
    <property type="component" value="Unassembled WGS sequence"/>
</dbReference>
<comment type="caution">
    <text evidence="11">The sequence shown here is derived from an EMBL/GenBank/DDBJ whole genome shotgun (WGS) entry which is preliminary data.</text>
</comment>
<keyword evidence="4" id="KW-0479">Metal-binding</keyword>
<organism evidence="11 12">
    <name type="scientific">Glycomyces artemisiae</name>
    <dbReference type="NCBI Taxonomy" id="1076443"/>
    <lineage>
        <taxon>Bacteria</taxon>
        <taxon>Bacillati</taxon>
        <taxon>Actinomycetota</taxon>
        <taxon>Actinomycetes</taxon>
        <taxon>Glycomycetales</taxon>
        <taxon>Glycomycetaceae</taxon>
        <taxon>Glycomyces</taxon>
    </lineage>
</organism>
<comment type="similarity">
    <text evidence="2">In the central section; belongs to the CRISPR-associated helicase Cas3 family.</text>
</comment>
<dbReference type="EMBL" id="PVTJ01000002">
    <property type="protein sequence ID" value="PRY60952.1"/>
    <property type="molecule type" value="Genomic_DNA"/>
</dbReference>
<dbReference type="NCBIfam" id="TIGR01587">
    <property type="entry name" value="cas3_core"/>
    <property type="match status" value="1"/>
</dbReference>
<gene>
    <name evidence="11" type="ORF">B0I28_102567</name>
</gene>
<evidence type="ECO:0000256" key="3">
    <source>
        <dbReference type="ARBA" id="ARBA00022722"/>
    </source>
</evidence>
<evidence type="ECO:0000256" key="1">
    <source>
        <dbReference type="ARBA" id="ARBA00006847"/>
    </source>
</evidence>
<dbReference type="NCBIfam" id="TIGR01596">
    <property type="entry name" value="cas3_HD"/>
    <property type="match status" value="1"/>
</dbReference>
<dbReference type="InterPro" id="IPR054712">
    <property type="entry name" value="Cas3-like_dom"/>
</dbReference>
<dbReference type="GO" id="GO:0046872">
    <property type="term" value="F:metal ion binding"/>
    <property type="evidence" value="ECO:0007669"/>
    <property type="project" value="UniProtKB-KW"/>
</dbReference>
<dbReference type="InterPro" id="IPR006483">
    <property type="entry name" value="CRISPR-assoc_Cas3_HD"/>
</dbReference>
<dbReference type="GO" id="GO:0004518">
    <property type="term" value="F:nuclease activity"/>
    <property type="evidence" value="ECO:0007669"/>
    <property type="project" value="UniProtKB-KW"/>
</dbReference>
<dbReference type="CDD" id="cd17930">
    <property type="entry name" value="DEXHc_cas3"/>
    <property type="match status" value="1"/>
</dbReference>
<evidence type="ECO:0000313" key="12">
    <source>
        <dbReference type="Proteomes" id="UP000238176"/>
    </source>
</evidence>
<dbReference type="Pfam" id="PF18019">
    <property type="entry name" value="Cas3_HD"/>
    <property type="match status" value="1"/>
</dbReference>
<evidence type="ECO:0000256" key="6">
    <source>
        <dbReference type="ARBA" id="ARBA00022801"/>
    </source>
</evidence>
<sequence>MQVPWLFASMEAEGLTARAQVTVDRRQAPHATAGMLILDRWLEQRHNWDPQRTKQISVVVGGHHGLPPDGLQCEAALSRPYLLGWSRQDHPHWLRTQFALLDWAAESSGAAGRLGDWRQLKLPQPVQVLLTGLVIMADWIASNPALFPYRTDTAFDQSRIRSGLAELDLTTPWSAVAPELDEDLLSTRFGLPVHYQLRPVQRAALAEAVSAPVAGLMIIEAPMGEGKTEAALLAAEAFAAKSGAGGCYIALPTRATSDAMFDRALEWARRLPDRRGDRGDHSIALAHAKAFSNTRFTRLFHRGAVSAVAQDEAGHGPNAQLIAHWWMAGRKKNMFNSFVVGTIDQLLFAALKAKHLALRHLGLAGKVVIIDEAHAYDVYMGVYLDTALEWLASYDVPVVILSATLPAQRRCELVAAYEKGRNGPRPAVGRRRRPAPTAAELYPELIDDIGYPAVITAGTEGPVRIRPVQPSGRVTAVEVRTLKDDPKSLIDVLQRELDGGGCALVLRNTVKRVQETAKALRDAFGPELVTVAHSRFTAPDRADKDELLRNLFGPPGNGHERPAKHIVVASQVAEQSLDIDFDLLVTDLAPADLVLQRMGRLHRHERPERTRPARCYLTGADWEAETAVPVPGSVRVYGAWALLRSAAVLHPYLDGGRMVILPGDIAPLVQAAYGTIDIGPASWLPAFAAAEAQAQAKRADQLHRAKTYRIQSPSAAGSPILGWLHGGDPLQDEESPEGRAMVRDIPVDTLEVLLIARDGDQYTTLPWLKRHRRVVLPTNSCPDDDLAKAVAATTLNLPVEMSTPDVIDALERRHPWLDAWQSSRDLEGQLVLDIDPATGTDLAGFHLDYDRHDGLRVRRL</sequence>
<dbReference type="GO" id="GO:0051607">
    <property type="term" value="P:defense response to virus"/>
    <property type="evidence" value="ECO:0007669"/>
    <property type="project" value="UniProtKB-KW"/>
</dbReference>
<evidence type="ECO:0000256" key="9">
    <source>
        <dbReference type="ARBA" id="ARBA00023118"/>
    </source>
</evidence>
<keyword evidence="12" id="KW-1185">Reference proteome</keyword>
<evidence type="ECO:0000256" key="4">
    <source>
        <dbReference type="ARBA" id="ARBA00022723"/>
    </source>
</evidence>
<evidence type="ECO:0000313" key="11">
    <source>
        <dbReference type="EMBL" id="PRY60952.1"/>
    </source>
</evidence>
<evidence type="ECO:0000256" key="5">
    <source>
        <dbReference type="ARBA" id="ARBA00022741"/>
    </source>
</evidence>
<dbReference type="InterPro" id="IPR027417">
    <property type="entry name" value="P-loop_NTPase"/>
</dbReference>
<dbReference type="Gene3D" id="3.40.50.300">
    <property type="entry name" value="P-loop containing nucleotide triphosphate hydrolases"/>
    <property type="match status" value="2"/>
</dbReference>
<dbReference type="InterPro" id="IPR050547">
    <property type="entry name" value="DEAD_box_RNA_helicases"/>
</dbReference>
<evidence type="ECO:0000256" key="2">
    <source>
        <dbReference type="ARBA" id="ARBA00009046"/>
    </source>
</evidence>
<evidence type="ECO:0000259" key="10">
    <source>
        <dbReference type="PROSITE" id="PS51643"/>
    </source>
</evidence>
<dbReference type="GO" id="GO:0003723">
    <property type="term" value="F:RNA binding"/>
    <property type="evidence" value="ECO:0007669"/>
    <property type="project" value="TreeGrafter"/>
</dbReference>
<dbReference type="PROSITE" id="PS51643">
    <property type="entry name" value="HD_CAS3"/>
    <property type="match status" value="1"/>
</dbReference>
<keyword evidence="6" id="KW-0378">Hydrolase</keyword>
<protein>
    <submittedName>
        <fullName evidence="11">CRISPR-associated Cas3 family helicase</fullName>
    </submittedName>
</protein>
<dbReference type="GO" id="GO:0005524">
    <property type="term" value="F:ATP binding"/>
    <property type="evidence" value="ECO:0007669"/>
    <property type="project" value="UniProtKB-KW"/>
</dbReference>
<proteinExistence type="inferred from homology"/>
<dbReference type="Gene3D" id="1.10.3210.30">
    <property type="match status" value="1"/>
</dbReference>
<evidence type="ECO:0000256" key="7">
    <source>
        <dbReference type="ARBA" id="ARBA00022806"/>
    </source>
</evidence>
<name>A0A2T0USP9_9ACTN</name>
<dbReference type="AlphaFoldDB" id="A0A2T0USP9"/>
<keyword evidence="9" id="KW-0051">Antiviral defense</keyword>
<dbReference type="PANTHER" id="PTHR47963:SF9">
    <property type="entry name" value="CRISPR-ASSOCIATED ENDONUCLEASE_HELICASE CAS3"/>
    <property type="match status" value="1"/>
</dbReference>
<dbReference type="SUPFAM" id="SSF52540">
    <property type="entry name" value="P-loop containing nucleoside triphosphate hydrolases"/>
    <property type="match status" value="1"/>
</dbReference>
<evidence type="ECO:0000256" key="8">
    <source>
        <dbReference type="ARBA" id="ARBA00022840"/>
    </source>
</evidence>
<keyword evidence="7" id="KW-0347">Helicase</keyword>
<accession>A0A2T0USP9</accession>
<feature type="domain" description="HD Cas3-type" evidence="10">
    <location>
        <begin position="1"/>
        <end position="140"/>
    </location>
</feature>
<dbReference type="CDD" id="cd09641">
    <property type="entry name" value="Cas3''_I"/>
    <property type="match status" value="1"/>
</dbReference>
<dbReference type="Pfam" id="PF18395">
    <property type="entry name" value="Cas3_C"/>
    <property type="match status" value="1"/>
</dbReference>
<dbReference type="SMART" id="SM00487">
    <property type="entry name" value="DEXDc"/>
    <property type="match status" value="1"/>
</dbReference>
<keyword evidence="5" id="KW-0547">Nucleotide-binding</keyword>
<dbReference type="InterPro" id="IPR014001">
    <property type="entry name" value="Helicase_ATP-bd"/>
</dbReference>
<dbReference type="InterPro" id="IPR041372">
    <property type="entry name" value="Cas3_C"/>
</dbReference>
<dbReference type="GO" id="GO:0016787">
    <property type="term" value="F:hydrolase activity"/>
    <property type="evidence" value="ECO:0007669"/>
    <property type="project" value="UniProtKB-KW"/>
</dbReference>
<dbReference type="Pfam" id="PF22590">
    <property type="entry name" value="Cas3-like_C_2"/>
    <property type="match status" value="1"/>
</dbReference>
<reference evidence="11 12" key="1">
    <citation type="submission" date="2018-03" db="EMBL/GenBank/DDBJ databases">
        <title>Genomic Encyclopedia of Type Strains, Phase III (KMG-III): the genomes of soil and plant-associated and newly described type strains.</title>
        <authorList>
            <person name="Whitman W."/>
        </authorList>
    </citation>
    <scope>NUCLEOTIDE SEQUENCE [LARGE SCALE GENOMIC DNA]</scope>
    <source>
        <strain evidence="11 12">CGMCC 4.7067</strain>
    </source>
</reference>